<dbReference type="Proteomes" id="UP000886501">
    <property type="component" value="Unassembled WGS sequence"/>
</dbReference>
<proteinExistence type="predicted"/>
<comment type="caution">
    <text evidence="1">The sequence shown here is derived from an EMBL/GenBank/DDBJ whole genome shotgun (WGS) entry which is preliminary data.</text>
</comment>
<reference evidence="1" key="2">
    <citation type="journal article" date="2020" name="Nat. Commun.">
        <title>Large-scale genome sequencing of mycorrhizal fungi provides insights into the early evolution of symbiotic traits.</title>
        <authorList>
            <person name="Miyauchi S."/>
            <person name="Kiss E."/>
            <person name="Kuo A."/>
            <person name="Drula E."/>
            <person name="Kohler A."/>
            <person name="Sanchez-Garcia M."/>
            <person name="Morin E."/>
            <person name="Andreopoulos B."/>
            <person name="Barry K.W."/>
            <person name="Bonito G."/>
            <person name="Buee M."/>
            <person name="Carver A."/>
            <person name="Chen C."/>
            <person name="Cichocki N."/>
            <person name="Clum A."/>
            <person name="Culley D."/>
            <person name="Crous P.W."/>
            <person name="Fauchery L."/>
            <person name="Girlanda M."/>
            <person name="Hayes R.D."/>
            <person name="Keri Z."/>
            <person name="LaButti K."/>
            <person name="Lipzen A."/>
            <person name="Lombard V."/>
            <person name="Magnuson J."/>
            <person name="Maillard F."/>
            <person name="Murat C."/>
            <person name="Nolan M."/>
            <person name="Ohm R.A."/>
            <person name="Pangilinan J."/>
            <person name="Pereira M.F."/>
            <person name="Perotto S."/>
            <person name="Peter M."/>
            <person name="Pfister S."/>
            <person name="Riley R."/>
            <person name="Sitrit Y."/>
            <person name="Stielow J.B."/>
            <person name="Szollosi G."/>
            <person name="Zifcakova L."/>
            <person name="Stursova M."/>
            <person name="Spatafora J.W."/>
            <person name="Tedersoo L."/>
            <person name="Vaario L.M."/>
            <person name="Yamada A."/>
            <person name="Yan M."/>
            <person name="Wang P."/>
            <person name="Xu J."/>
            <person name="Bruns T."/>
            <person name="Baldrian P."/>
            <person name="Vilgalys R."/>
            <person name="Dunand C."/>
            <person name="Henrissat B."/>
            <person name="Grigoriev I.V."/>
            <person name="Hibbett D."/>
            <person name="Nagy L.G."/>
            <person name="Martin F.M."/>
        </authorList>
    </citation>
    <scope>NUCLEOTIDE SEQUENCE</scope>
    <source>
        <strain evidence="1">P2</strain>
    </source>
</reference>
<name>A0ACB6Z098_THEGA</name>
<keyword evidence="2" id="KW-1185">Reference proteome</keyword>
<protein>
    <submittedName>
        <fullName evidence="1">Uncharacterized protein</fullName>
    </submittedName>
</protein>
<dbReference type="EMBL" id="MU118311">
    <property type="protein sequence ID" value="KAF9642962.1"/>
    <property type="molecule type" value="Genomic_DNA"/>
</dbReference>
<reference evidence="1" key="1">
    <citation type="submission" date="2019-10" db="EMBL/GenBank/DDBJ databases">
        <authorList>
            <consortium name="DOE Joint Genome Institute"/>
            <person name="Kuo A."/>
            <person name="Miyauchi S."/>
            <person name="Kiss E."/>
            <person name="Drula E."/>
            <person name="Kohler A."/>
            <person name="Sanchez-Garcia M."/>
            <person name="Andreopoulos B."/>
            <person name="Barry K.W."/>
            <person name="Bonito G."/>
            <person name="Buee M."/>
            <person name="Carver A."/>
            <person name="Chen C."/>
            <person name="Cichocki N."/>
            <person name="Clum A."/>
            <person name="Culley D."/>
            <person name="Crous P.W."/>
            <person name="Fauchery L."/>
            <person name="Girlanda M."/>
            <person name="Hayes R."/>
            <person name="Keri Z."/>
            <person name="Labutti K."/>
            <person name="Lipzen A."/>
            <person name="Lombard V."/>
            <person name="Magnuson J."/>
            <person name="Maillard F."/>
            <person name="Morin E."/>
            <person name="Murat C."/>
            <person name="Nolan M."/>
            <person name="Ohm R."/>
            <person name="Pangilinan J."/>
            <person name="Pereira M."/>
            <person name="Perotto S."/>
            <person name="Peter M."/>
            <person name="Riley R."/>
            <person name="Sitrit Y."/>
            <person name="Stielow B."/>
            <person name="Szollosi G."/>
            <person name="Zifcakova L."/>
            <person name="Stursova M."/>
            <person name="Spatafora J.W."/>
            <person name="Tedersoo L."/>
            <person name="Vaario L.-M."/>
            <person name="Yamada A."/>
            <person name="Yan M."/>
            <person name="Wang P."/>
            <person name="Xu J."/>
            <person name="Bruns T."/>
            <person name="Baldrian P."/>
            <person name="Vilgalys R."/>
            <person name="Henrissat B."/>
            <person name="Grigoriev I.V."/>
            <person name="Hibbett D."/>
            <person name="Nagy L.G."/>
            <person name="Martin F.M."/>
        </authorList>
    </citation>
    <scope>NUCLEOTIDE SEQUENCE</scope>
    <source>
        <strain evidence="1">P2</strain>
    </source>
</reference>
<accession>A0ACB6Z098</accession>
<sequence length="180" mass="19907">MDKEIDRNAKPSTIHSQCYGIGRLDLSDATVHTHKSNHAHSFSYRDVNHRRRTSQSTATHTPRKHGSEGDRKSKDLKGDNQGPDVWYFGVETSLDPATTTPLAQVLARSLGSAPILQVIVVVWPNEVESRDSIRIGVGLDQSLARSVGLRNSPMNIVSDTYSKLYIERLKPASSVSPSQF</sequence>
<gene>
    <name evidence="1" type="ORF">BDM02DRAFT_1796977</name>
</gene>
<organism evidence="1 2">
    <name type="scientific">Thelephora ganbajun</name>
    <name type="common">Ganba fungus</name>
    <dbReference type="NCBI Taxonomy" id="370292"/>
    <lineage>
        <taxon>Eukaryota</taxon>
        <taxon>Fungi</taxon>
        <taxon>Dikarya</taxon>
        <taxon>Basidiomycota</taxon>
        <taxon>Agaricomycotina</taxon>
        <taxon>Agaricomycetes</taxon>
        <taxon>Thelephorales</taxon>
        <taxon>Thelephoraceae</taxon>
        <taxon>Thelephora</taxon>
    </lineage>
</organism>
<evidence type="ECO:0000313" key="1">
    <source>
        <dbReference type="EMBL" id="KAF9642962.1"/>
    </source>
</evidence>
<evidence type="ECO:0000313" key="2">
    <source>
        <dbReference type="Proteomes" id="UP000886501"/>
    </source>
</evidence>